<accession>A0A3S5CET8</accession>
<sequence length="230" mass="25093">MTDTAHTATAVLFDIDGTLVDSNYLHVESWARTFRDLEVDVDTWRIHRAIGLDSSKLLEELLGDRLEELGDRAKDMHTEYYSRLVDRLRPFHRATELLGVLAGRGTRVVLATSAPEEELVELRRVLDVEESLHAVTSSADVETAKPEPDVIRVALDEADVPPERAVMIGDARWDGIAAERAGVPFVGVLTGGISEAELREAGAVAVYASVADLLENLEGSPVAPLLDADD</sequence>
<protein>
    <submittedName>
        <fullName evidence="1">HAD family hydrolase</fullName>
    </submittedName>
</protein>
<name>A0A3S5CET8_9MICO</name>
<evidence type="ECO:0000313" key="1">
    <source>
        <dbReference type="EMBL" id="RWZ51572.1"/>
    </source>
</evidence>
<evidence type="ECO:0000313" key="2">
    <source>
        <dbReference type="Proteomes" id="UP000288547"/>
    </source>
</evidence>
<dbReference type="GO" id="GO:0006281">
    <property type="term" value="P:DNA repair"/>
    <property type="evidence" value="ECO:0007669"/>
    <property type="project" value="TreeGrafter"/>
</dbReference>
<organism evidence="1 2">
    <name type="scientific">Labedella phragmitis</name>
    <dbReference type="NCBI Taxonomy" id="2498849"/>
    <lineage>
        <taxon>Bacteria</taxon>
        <taxon>Bacillati</taxon>
        <taxon>Actinomycetota</taxon>
        <taxon>Actinomycetes</taxon>
        <taxon>Micrococcales</taxon>
        <taxon>Microbacteriaceae</taxon>
        <taxon>Labedella</taxon>
    </lineage>
</organism>
<dbReference type="EMBL" id="RZNB01000002">
    <property type="protein sequence ID" value="RWZ51572.1"/>
    <property type="molecule type" value="Genomic_DNA"/>
</dbReference>
<dbReference type="OrthoDB" id="9793014at2"/>
<dbReference type="InterPro" id="IPR023198">
    <property type="entry name" value="PGP-like_dom2"/>
</dbReference>
<dbReference type="SFLD" id="SFLDG01135">
    <property type="entry name" value="C1.5.6:_HAD__Beta-PGM__Phospha"/>
    <property type="match status" value="1"/>
</dbReference>
<comment type="caution">
    <text evidence="1">The sequence shown here is derived from an EMBL/GenBank/DDBJ whole genome shotgun (WGS) entry which is preliminary data.</text>
</comment>
<dbReference type="Gene3D" id="1.10.150.240">
    <property type="entry name" value="Putative phosphatase, domain 2"/>
    <property type="match status" value="1"/>
</dbReference>
<gene>
    <name evidence="1" type="ORF">ELQ90_05535</name>
</gene>
<dbReference type="InterPro" id="IPR023214">
    <property type="entry name" value="HAD_sf"/>
</dbReference>
<dbReference type="SFLD" id="SFLDG01129">
    <property type="entry name" value="C1.5:_HAD__Beta-PGM__Phosphata"/>
    <property type="match status" value="1"/>
</dbReference>
<proteinExistence type="predicted"/>
<dbReference type="SFLD" id="SFLDS00003">
    <property type="entry name" value="Haloacid_Dehalogenase"/>
    <property type="match status" value="1"/>
</dbReference>
<dbReference type="GO" id="GO:0008967">
    <property type="term" value="F:phosphoglycolate phosphatase activity"/>
    <property type="evidence" value="ECO:0007669"/>
    <property type="project" value="TreeGrafter"/>
</dbReference>
<reference evidence="1 2" key="1">
    <citation type="submission" date="2018-12" db="EMBL/GenBank/DDBJ databases">
        <authorList>
            <person name="Li F."/>
        </authorList>
    </citation>
    <scope>NUCLEOTIDE SEQUENCE [LARGE SCALE GENOMIC DNA]</scope>
    <source>
        <strain evidence="1 2">11W25H-1</strain>
    </source>
</reference>
<keyword evidence="2" id="KW-1185">Reference proteome</keyword>
<dbReference type="Pfam" id="PF13419">
    <property type="entry name" value="HAD_2"/>
    <property type="match status" value="1"/>
</dbReference>
<dbReference type="InterPro" id="IPR036412">
    <property type="entry name" value="HAD-like_sf"/>
</dbReference>
<dbReference type="AlphaFoldDB" id="A0A3S5CET8"/>
<keyword evidence="1" id="KW-0378">Hydrolase</keyword>
<dbReference type="SUPFAM" id="SSF56784">
    <property type="entry name" value="HAD-like"/>
    <property type="match status" value="1"/>
</dbReference>
<dbReference type="PANTHER" id="PTHR43434">
    <property type="entry name" value="PHOSPHOGLYCOLATE PHOSPHATASE"/>
    <property type="match status" value="1"/>
</dbReference>
<dbReference type="RefSeq" id="WP_128494288.1">
    <property type="nucleotide sequence ID" value="NZ_RZNB01000002.1"/>
</dbReference>
<dbReference type="Proteomes" id="UP000288547">
    <property type="component" value="Unassembled WGS sequence"/>
</dbReference>
<dbReference type="PANTHER" id="PTHR43434:SF16">
    <property type="entry name" value="BLL8046 PROTEIN"/>
    <property type="match status" value="1"/>
</dbReference>
<dbReference type="Gene3D" id="3.40.50.1000">
    <property type="entry name" value="HAD superfamily/HAD-like"/>
    <property type="match status" value="1"/>
</dbReference>
<dbReference type="InterPro" id="IPR041492">
    <property type="entry name" value="HAD_2"/>
</dbReference>
<dbReference type="GO" id="GO:0005829">
    <property type="term" value="C:cytosol"/>
    <property type="evidence" value="ECO:0007669"/>
    <property type="project" value="TreeGrafter"/>
</dbReference>
<dbReference type="InterPro" id="IPR050155">
    <property type="entry name" value="HAD-like_hydrolase_sf"/>
</dbReference>